<evidence type="ECO:0000313" key="2">
    <source>
        <dbReference type="EMBL" id="EHI69878.1"/>
    </source>
</evidence>
<dbReference type="AlphaFoldDB" id="G5K415"/>
<feature type="chain" id="PRO_5039178900" evidence="1">
    <location>
        <begin position="23"/>
        <end position="66"/>
    </location>
</feature>
<comment type="caution">
    <text evidence="2">The sequence shown here is derived from an EMBL/GenBank/DDBJ whole genome shotgun (WGS) entry which is preliminary data.</text>
</comment>
<dbReference type="Proteomes" id="UP000003330">
    <property type="component" value="Unassembled WGS sequence"/>
</dbReference>
<feature type="signal peptide" evidence="1">
    <location>
        <begin position="1"/>
        <end position="22"/>
    </location>
</feature>
<organism evidence="2 3">
    <name type="scientific">Streptococcus ictaluri 707-05</name>
    <dbReference type="NCBI Taxonomy" id="764299"/>
    <lineage>
        <taxon>Bacteria</taxon>
        <taxon>Bacillati</taxon>
        <taxon>Bacillota</taxon>
        <taxon>Bacilli</taxon>
        <taxon>Lactobacillales</taxon>
        <taxon>Streptococcaceae</taxon>
        <taxon>Streptococcus</taxon>
    </lineage>
</organism>
<sequence>MLNRKFFTYASLLALVAVPAVLEDASNQNQSQVVYAAEVTNSAPELVTDSSSIPTTVVDTEKLWNL</sequence>
<name>G5K415_9STRE</name>
<protein>
    <submittedName>
        <fullName evidence="2">Uncharacterized protein</fullName>
    </submittedName>
</protein>
<dbReference type="EMBL" id="AEUX02000006">
    <property type="protein sequence ID" value="EHI69878.1"/>
    <property type="molecule type" value="Genomic_DNA"/>
</dbReference>
<dbReference type="STRING" id="764299.STRIC_1539"/>
<evidence type="ECO:0000313" key="3">
    <source>
        <dbReference type="Proteomes" id="UP000003330"/>
    </source>
</evidence>
<evidence type="ECO:0000256" key="1">
    <source>
        <dbReference type="SAM" id="SignalP"/>
    </source>
</evidence>
<reference evidence="2 3" key="1">
    <citation type="journal article" date="2014" name="Int. J. Syst. Evol. Microbiol.">
        <title>Phylogenomics and the dynamic genome evolution of the genus Streptococcus.</title>
        <authorList>
            <consortium name="The Broad Institute Genome Sequencing Platform"/>
            <person name="Richards V.P."/>
            <person name="Palmer S.R."/>
            <person name="Pavinski Bitar P.D."/>
            <person name="Qin X."/>
            <person name="Weinstock G.M."/>
            <person name="Highlander S.K."/>
            <person name="Town C.D."/>
            <person name="Burne R.A."/>
            <person name="Stanhope M.J."/>
        </authorList>
    </citation>
    <scope>NUCLEOTIDE SEQUENCE [LARGE SCALE GENOMIC DNA]</scope>
    <source>
        <strain evidence="2 3">707-05</strain>
    </source>
</reference>
<gene>
    <name evidence="2" type="ORF">STRIC_1539</name>
</gene>
<proteinExistence type="predicted"/>
<keyword evidence="3" id="KW-1185">Reference proteome</keyword>
<dbReference type="RefSeq" id="WP_008089498.1">
    <property type="nucleotide sequence ID" value="NZ_AEUX02000006.1"/>
</dbReference>
<accession>G5K415</accession>
<keyword evidence="1" id="KW-0732">Signal</keyword>